<feature type="transmembrane region" description="Helical" evidence="9">
    <location>
        <begin position="98"/>
        <end position="118"/>
    </location>
</feature>
<evidence type="ECO:0000313" key="11">
    <source>
        <dbReference type="Proteomes" id="UP000584642"/>
    </source>
</evidence>
<dbReference type="PANTHER" id="PTHR11795">
    <property type="entry name" value="BRANCHED-CHAIN AMINO ACID TRANSPORT SYSTEM PERMEASE PROTEIN LIVH"/>
    <property type="match status" value="1"/>
</dbReference>
<feature type="transmembrane region" description="Helical" evidence="9">
    <location>
        <begin position="193"/>
        <end position="215"/>
    </location>
</feature>
<feature type="transmembrane region" description="Helical" evidence="9">
    <location>
        <begin position="138"/>
        <end position="161"/>
    </location>
</feature>
<dbReference type="CDD" id="cd06582">
    <property type="entry name" value="TM_PBP1_LivH_like"/>
    <property type="match status" value="1"/>
</dbReference>
<dbReference type="InterPro" id="IPR052157">
    <property type="entry name" value="BCAA_transport_permease"/>
</dbReference>
<name>A0ABX2TIM6_9PROT</name>
<keyword evidence="4 9" id="KW-0812">Transmembrane</keyword>
<evidence type="ECO:0000256" key="6">
    <source>
        <dbReference type="ARBA" id="ARBA00022989"/>
    </source>
</evidence>
<dbReference type="Proteomes" id="UP000584642">
    <property type="component" value="Unassembled WGS sequence"/>
</dbReference>
<evidence type="ECO:0000256" key="7">
    <source>
        <dbReference type="ARBA" id="ARBA00023136"/>
    </source>
</evidence>
<feature type="transmembrane region" description="Helical" evidence="9">
    <location>
        <begin position="44"/>
        <end position="59"/>
    </location>
</feature>
<feature type="transmembrane region" description="Helical" evidence="9">
    <location>
        <begin position="256"/>
        <end position="279"/>
    </location>
</feature>
<evidence type="ECO:0000256" key="1">
    <source>
        <dbReference type="ARBA" id="ARBA00004651"/>
    </source>
</evidence>
<dbReference type="EMBL" id="JABFDB010000023">
    <property type="protein sequence ID" value="NYZ23033.1"/>
    <property type="molecule type" value="Genomic_DNA"/>
</dbReference>
<keyword evidence="11" id="KW-1185">Reference proteome</keyword>
<gene>
    <name evidence="10" type="ORF">HND93_25275</name>
</gene>
<protein>
    <submittedName>
        <fullName evidence="10">Branched-chain amino acid ABC transporter permease</fullName>
    </submittedName>
</protein>
<comment type="caution">
    <text evidence="10">The sequence shown here is derived from an EMBL/GenBank/DDBJ whole genome shotgun (WGS) entry which is preliminary data.</text>
</comment>
<feature type="transmembrane region" description="Helical" evidence="9">
    <location>
        <begin position="17"/>
        <end position="37"/>
    </location>
</feature>
<evidence type="ECO:0000256" key="9">
    <source>
        <dbReference type="SAM" id="Phobius"/>
    </source>
</evidence>
<keyword evidence="2" id="KW-0813">Transport</keyword>
<evidence type="ECO:0000256" key="4">
    <source>
        <dbReference type="ARBA" id="ARBA00022692"/>
    </source>
</evidence>
<accession>A0ABX2TIM6</accession>
<dbReference type="RefSeq" id="WP_180284805.1">
    <property type="nucleotide sequence ID" value="NZ_JABFDB010000023.1"/>
</dbReference>
<sequence length="293" mass="30417">MSATILLQALLSGMTNGAIYALIAVGLTLVFGVMRVVNFAHGEFLMLAMYGGYLAWAHLGLDPIIAVVLVVPALLALGVGLFETLIRPAMRVPEINQMAVTLGLSLLLQYLALMVFKADNLLIVQDRSTASLWIGPVLLQMPQAIAALAAVLLLIGLYIVLRKTDFGLIMRAVSQSRDGAALSGIDIGRTYRWAMGIGIGTLGVAGPLMASVLYVNPHIGALFTLKAFVIVIVGGMGSFGGVLLGALLVGVAESVAGVLTTASVAAAVPFALLILVMLLRPEGLMPVGGGSRA</sequence>
<evidence type="ECO:0000256" key="2">
    <source>
        <dbReference type="ARBA" id="ARBA00022448"/>
    </source>
</evidence>
<evidence type="ECO:0000256" key="8">
    <source>
        <dbReference type="ARBA" id="ARBA00037998"/>
    </source>
</evidence>
<dbReference type="InterPro" id="IPR001851">
    <property type="entry name" value="ABC_transp_permease"/>
</dbReference>
<keyword evidence="3" id="KW-1003">Cell membrane</keyword>
<proteinExistence type="inferred from homology"/>
<feature type="transmembrane region" description="Helical" evidence="9">
    <location>
        <begin position="227"/>
        <end position="249"/>
    </location>
</feature>
<evidence type="ECO:0000256" key="3">
    <source>
        <dbReference type="ARBA" id="ARBA00022475"/>
    </source>
</evidence>
<reference evidence="10 11" key="1">
    <citation type="submission" date="2020-05" db="EMBL/GenBank/DDBJ databases">
        <title>Azospirillum oleiclasticum sp. nov, a nitrogen-fixing and heavy crude oil-emulsifying bacterium isolated from the crude oil of Yumen Oilfield.</title>
        <authorList>
            <person name="Wu D."/>
            <person name="Cai M."/>
            <person name="Zhang X."/>
        </authorList>
    </citation>
    <scope>NUCLEOTIDE SEQUENCE [LARGE SCALE GENOMIC DNA]</scope>
    <source>
        <strain evidence="10 11">ROY-1-1-2</strain>
    </source>
</reference>
<dbReference type="Pfam" id="PF02653">
    <property type="entry name" value="BPD_transp_2"/>
    <property type="match status" value="1"/>
</dbReference>
<keyword evidence="7 9" id="KW-0472">Membrane</keyword>
<evidence type="ECO:0000256" key="5">
    <source>
        <dbReference type="ARBA" id="ARBA00022970"/>
    </source>
</evidence>
<organism evidence="10 11">
    <name type="scientific">Azospirillum oleiclasticum</name>
    <dbReference type="NCBI Taxonomy" id="2735135"/>
    <lineage>
        <taxon>Bacteria</taxon>
        <taxon>Pseudomonadati</taxon>
        <taxon>Pseudomonadota</taxon>
        <taxon>Alphaproteobacteria</taxon>
        <taxon>Rhodospirillales</taxon>
        <taxon>Azospirillaceae</taxon>
        <taxon>Azospirillum</taxon>
    </lineage>
</organism>
<keyword evidence="6 9" id="KW-1133">Transmembrane helix</keyword>
<comment type="subcellular location">
    <subcellularLocation>
        <location evidence="1">Cell membrane</location>
        <topology evidence="1">Multi-pass membrane protein</topology>
    </subcellularLocation>
</comment>
<feature type="transmembrane region" description="Helical" evidence="9">
    <location>
        <begin position="65"/>
        <end position="86"/>
    </location>
</feature>
<evidence type="ECO:0000313" key="10">
    <source>
        <dbReference type="EMBL" id="NYZ23033.1"/>
    </source>
</evidence>
<comment type="similarity">
    <text evidence="8">Belongs to the binding-protein-dependent transport system permease family. LivHM subfamily.</text>
</comment>
<dbReference type="PANTHER" id="PTHR11795:SF445">
    <property type="entry name" value="AMINO ACID ABC TRANSPORTER PERMEASE PROTEIN"/>
    <property type="match status" value="1"/>
</dbReference>
<keyword evidence="5" id="KW-0029">Amino-acid transport</keyword>